<organism evidence="1 2">
    <name type="scientific">Rhodotorula taiwanensis</name>
    <dbReference type="NCBI Taxonomy" id="741276"/>
    <lineage>
        <taxon>Eukaryota</taxon>
        <taxon>Fungi</taxon>
        <taxon>Dikarya</taxon>
        <taxon>Basidiomycota</taxon>
        <taxon>Pucciniomycotina</taxon>
        <taxon>Microbotryomycetes</taxon>
        <taxon>Sporidiobolales</taxon>
        <taxon>Sporidiobolaceae</taxon>
        <taxon>Rhodotorula</taxon>
    </lineage>
</organism>
<gene>
    <name evidence="1" type="ORF">BMF94_4752</name>
</gene>
<sequence>MDALTMPSPLSTLPPPPFLRLPDEIIEHIAGFLPAVSYPRNEKDENVGLSLQRLACTNWRLRNVVLPLSWKRIVLTQAVRRAPDLHRHLGRYGRHVRAIQVDYLDIRDVIEHVEDEPNELVAAVASWLPYCPDLTSFACLLVTKRATDPTPALQSLAHSSRCLEQLHLRGFYWSTASFEALNDLVKSAAALETLKIETRTFRENDDPLLARVIPLPASLDSLRALDFPHSRCIHNWSADTAPKIETLTFRVLAATDWTRLHECLGGSLKSLSFHKIVQAPGLDPLFFKDLRTVAIEASPGSVVFANLFAPDTPIERITLLYFDDELIANIQDFVMRQPTPTVKSITVTGSRSYDGYLEWFYSHLLGHRTAREQEEIDRRHAVFVAETQQKLVEYREWADAHGIVFTAKDASA</sequence>
<comment type="caution">
    <text evidence="1">The sequence shown here is derived from an EMBL/GenBank/DDBJ whole genome shotgun (WGS) entry which is preliminary data.</text>
</comment>
<proteinExistence type="predicted"/>
<dbReference type="Proteomes" id="UP000237144">
    <property type="component" value="Unassembled WGS sequence"/>
</dbReference>
<evidence type="ECO:0000313" key="1">
    <source>
        <dbReference type="EMBL" id="POY72246.1"/>
    </source>
</evidence>
<dbReference type="Gene3D" id="3.80.10.10">
    <property type="entry name" value="Ribonuclease Inhibitor"/>
    <property type="match status" value="1"/>
</dbReference>
<evidence type="ECO:0000313" key="2">
    <source>
        <dbReference type="Proteomes" id="UP000237144"/>
    </source>
</evidence>
<dbReference type="EMBL" id="PJQD01000055">
    <property type="protein sequence ID" value="POY72246.1"/>
    <property type="molecule type" value="Genomic_DNA"/>
</dbReference>
<dbReference type="AlphaFoldDB" id="A0A2S5B668"/>
<dbReference type="InterPro" id="IPR032675">
    <property type="entry name" value="LRR_dom_sf"/>
</dbReference>
<name>A0A2S5B668_9BASI</name>
<accession>A0A2S5B668</accession>
<keyword evidence="2" id="KW-1185">Reference proteome</keyword>
<protein>
    <submittedName>
        <fullName evidence="1">Uncharacterized protein</fullName>
    </submittedName>
</protein>
<reference evidence="1 2" key="1">
    <citation type="journal article" date="2018" name="Front. Microbiol.">
        <title>Prospects for Fungal Bioremediation of Acidic Radioactive Waste Sites: Characterization and Genome Sequence of Rhodotorula taiwanensis MD1149.</title>
        <authorList>
            <person name="Tkavc R."/>
            <person name="Matrosova V.Y."/>
            <person name="Grichenko O.E."/>
            <person name="Gostincar C."/>
            <person name="Volpe R.P."/>
            <person name="Klimenkova P."/>
            <person name="Gaidamakova E.K."/>
            <person name="Zhou C.E."/>
            <person name="Stewart B.J."/>
            <person name="Lyman M.G."/>
            <person name="Malfatti S.A."/>
            <person name="Rubinfeld B."/>
            <person name="Courtot M."/>
            <person name="Singh J."/>
            <person name="Dalgard C.L."/>
            <person name="Hamilton T."/>
            <person name="Frey K.G."/>
            <person name="Gunde-Cimerman N."/>
            <person name="Dugan L."/>
            <person name="Daly M.J."/>
        </authorList>
    </citation>
    <scope>NUCLEOTIDE SEQUENCE [LARGE SCALE GENOMIC DNA]</scope>
    <source>
        <strain evidence="1 2">MD1149</strain>
    </source>
</reference>